<dbReference type="RefSeq" id="WP_130345064.1">
    <property type="nucleotide sequence ID" value="NZ_SGWQ01000005.1"/>
</dbReference>
<sequence>MDGSLPDLKEDYQKDAFKDPSSATAGAGLVNDITVTAQSMADGNSAGTTMGLMSTAFDALSFAADPLQGLLSAGIGWLIEHVSFLREPLDKLAGDPGAIQAEADTWKNIETELGKIKGDYENAMKTEIASWKDRVGDAYRNHGNGLAQELQGYSAGAHGASEALKYGGILVGIERGIIREMITTFIAKMIERAAIALAASFFTFGGAAAVFAADAAIEGTILAGKIASKISKLLQKLAQLMTKLKKLGGQLGQLAAKGAQAAGKGSQAAKTVAQNAGKTAAKHYDAPVNLAGQVGKVSGKIDDFAAGRPVQPTAGQALKDTARTKFSPKDKDGNPQIPNVVHTVRGQVQAGEQREESYEDKHPEYKND</sequence>
<reference evidence="2 3" key="1">
    <citation type="submission" date="2019-02" db="EMBL/GenBank/DDBJ databases">
        <title>Genomic Encyclopedia of Type Strains, Phase IV (KMG-IV): sequencing the most valuable type-strain genomes for metagenomic binning, comparative biology and taxonomic classification.</title>
        <authorList>
            <person name="Goeker M."/>
        </authorList>
    </citation>
    <scope>NUCLEOTIDE SEQUENCE [LARGE SCALE GENOMIC DNA]</scope>
    <source>
        <strain evidence="2 3">DSM 101727</strain>
    </source>
</reference>
<protein>
    <recommendedName>
        <fullName evidence="4">WXG100 family type VII secretion target</fullName>
    </recommendedName>
</protein>
<gene>
    <name evidence="2" type="ORF">EV193_105142</name>
</gene>
<evidence type="ECO:0000313" key="3">
    <source>
        <dbReference type="Proteomes" id="UP000294257"/>
    </source>
</evidence>
<feature type="compositionally biased region" description="Basic and acidic residues" evidence="1">
    <location>
        <begin position="352"/>
        <end position="368"/>
    </location>
</feature>
<keyword evidence="3" id="KW-1185">Reference proteome</keyword>
<evidence type="ECO:0000313" key="2">
    <source>
        <dbReference type="EMBL" id="RZS37584.1"/>
    </source>
</evidence>
<name>A0A4Q7KMN3_9PSEU</name>
<dbReference type="OrthoDB" id="4763957at2"/>
<organism evidence="2 3">
    <name type="scientific">Herbihabitans rhizosphaerae</name>
    <dbReference type="NCBI Taxonomy" id="1872711"/>
    <lineage>
        <taxon>Bacteria</taxon>
        <taxon>Bacillati</taxon>
        <taxon>Actinomycetota</taxon>
        <taxon>Actinomycetes</taxon>
        <taxon>Pseudonocardiales</taxon>
        <taxon>Pseudonocardiaceae</taxon>
        <taxon>Herbihabitans</taxon>
    </lineage>
</organism>
<dbReference type="EMBL" id="SGWQ01000005">
    <property type="protein sequence ID" value="RZS37584.1"/>
    <property type="molecule type" value="Genomic_DNA"/>
</dbReference>
<feature type="region of interest" description="Disordered" evidence="1">
    <location>
        <begin position="306"/>
        <end position="368"/>
    </location>
</feature>
<dbReference type="Proteomes" id="UP000294257">
    <property type="component" value="Unassembled WGS sequence"/>
</dbReference>
<accession>A0A4Q7KMN3</accession>
<feature type="compositionally biased region" description="Basic and acidic residues" evidence="1">
    <location>
        <begin position="320"/>
        <end position="333"/>
    </location>
</feature>
<evidence type="ECO:0008006" key="4">
    <source>
        <dbReference type="Google" id="ProtNLM"/>
    </source>
</evidence>
<evidence type="ECO:0000256" key="1">
    <source>
        <dbReference type="SAM" id="MobiDB-lite"/>
    </source>
</evidence>
<proteinExistence type="predicted"/>
<dbReference type="AlphaFoldDB" id="A0A4Q7KMN3"/>
<comment type="caution">
    <text evidence="2">The sequence shown here is derived from an EMBL/GenBank/DDBJ whole genome shotgun (WGS) entry which is preliminary data.</text>
</comment>